<dbReference type="InterPro" id="IPR036390">
    <property type="entry name" value="WH_DNA-bd_sf"/>
</dbReference>
<dbReference type="GO" id="GO:0006950">
    <property type="term" value="P:response to stress"/>
    <property type="evidence" value="ECO:0007669"/>
    <property type="project" value="TreeGrafter"/>
</dbReference>
<dbReference type="InterPro" id="IPR000835">
    <property type="entry name" value="HTH_MarR-typ"/>
</dbReference>
<dbReference type="SMART" id="SM00347">
    <property type="entry name" value="HTH_MARR"/>
    <property type="match status" value="1"/>
</dbReference>
<evidence type="ECO:0000256" key="2">
    <source>
        <dbReference type="ARBA" id="ARBA00023125"/>
    </source>
</evidence>
<comment type="caution">
    <text evidence="5">The sequence shown here is derived from an EMBL/GenBank/DDBJ whole genome shotgun (WGS) entry which is preliminary data.</text>
</comment>
<dbReference type="InterPro" id="IPR039422">
    <property type="entry name" value="MarR/SlyA-like"/>
</dbReference>
<proteinExistence type="predicted"/>
<evidence type="ECO:0000313" key="5">
    <source>
        <dbReference type="EMBL" id="MQY26765.1"/>
    </source>
</evidence>
<dbReference type="PROSITE" id="PS01117">
    <property type="entry name" value="HTH_MARR_1"/>
    <property type="match status" value="1"/>
</dbReference>
<sequence length="158" mass="17817">MTRVMGTTAAEHEAYRAVEHELGVLFRRARALSAEVAREVHPELEPGAYGLLIGTYDCARSRPSDLAEHFGVGKATISRQAKVLEQLGLIERRPDPDDGRAHLLVLTDEGRRRVETARTARQERFHAMLRTWSVEDVRMLGGMLARFNDLAEGRADRR</sequence>
<dbReference type="InterPro" id="IPR011991">
    <property type="entry name" value="ArsR-like_HTH"/>
</dbReference>
<name>A0A7K0DLX5_9NOCA</name>
<evidence type="ECO:0000259" key="4">
    <source>
        <dbReference type="PROSITE" id="PS50995"/>
    </source>
</evidence>
<reference evidence="5 6" key="1">
    <citation type="submission" date="2019-10" db="EMBL/GenBank/DDBJ databases">
        <title>Nocardia macrotermitis sp. nov. and Nocardia aurantia sp. nov., isolated from the gut of fungus growing-termite Macrotermes natalensis.</title>
        <authorList>
            <person name="Benndorf R."/>
            <person name="Schwitalla J."/>
            <person name="Martin K."/>
            <person name="De Beer W."/>
            <person name="Kaster A.-K."/>
            <person name="Vollmers J."/>
            <person name="Poulsen M."/>
            <person name="Beemelmanns C."/>
        </authorList>
    </citation>
    <scope>NUCLEOTIDE SEQUENCE [LARGE SCALE GENOMIC DNA]</scope>
    <source>
        <strain evidence="5 6">RB56</strain>
    </source>
</reference>
<dbReference type="CDD" id="cd00090">
    <property type="entry name" value="HTH_ARSR"/>
    <property type="match status" value="1"/>
</dbReference>
<dbReference type="AlphaFoldDB" id="A0A7K0DLX5"/>
<dbReference type="Gene3D" id="1.10.10.10">
    <property type="entry name" value="Winged helix-like DNA-binding domain superfamily/Winged helix DNA-binding domain"/>
    <property type="match status" value="1"/>
</dbReference>
<feature type="domain" description="HTH marR-type" evidence="4">
    <location>
        <begin position="15"/>
        <end position="149"/>
    </location>
</feature>
<keyword evidence="6" id="KW-1185">Reference proteome</keyword>
<protein>
    <recommendedName>
        <fullName evidence="4">HTH marR-type domain-containing protein</fullName>
    </recommendedName>
</protein>
<dbReference type="PANTHER" id="PTHR33164">
    <property type="entry name" value="TRANSCRIPTIONAL REGULATOR, MARR FAMILY"/>
    <property type="match status" value="1"/>
</dbReference>
<dbReference type="InterPro" id="IPR036388">
    <property type="entry name" value="WH-like_DNA-bd_sf"/>
</dbReference>
<evidence type="ECO:0000256" key="3">
    <source>
        <dbReference type="ARBA" id="ARBA00023163"/>
    </source>
</evidence>
<dbReference type="PANTHER" id="PTHR33164:SF57">
    <property type="entry name" value="MARR-FAMILY TRANSCRIPTIONAL REGULATOR"/>
    <property type="match status" value="1"/>
</dbReference>
<evidence type="ECO:0000313" key="6">
    <source>
        <dbReference type="Proteomes" id="UP000431401"/>
    </source>
</evidence>
<dbReference type="EMBL" id="WEGI01000004">
    <property type="protein sequence ID" value="MQY26765.1"/>
    <property type="molecule type" value="Genomic_DNA"/>
</dbReference>
<keyword evidence="1" id="KW-0805">Transcription regulation</keyword>
<dbReference type="PRINTS" id="PR00598">
    <property type="entry name" value="HTHMARR"/>
</dbReference>
<dbReference type="SUPFAM" id="SSF46785">
    <property type="entry name" value="Winged helix' DNA-binding domain"/>
    <property type="match status" value="1"/>
</dbReference>
<dbReference type="PROSITE" id="PS50995">
    <property type="entry name" value="HTH_MARR_2"/>
    <property type="match status" value="1"/>
</dbReference>
<gene>
    <name evidence="5" type="ORF">NRB56_23380</name>
</gene>
<dbReference type="GO" id="GO:0003700">
    <property type="term" value="F:DNA-binding transcription factor activity"/>
    <property type="evidence" value="ECO:0007669"/>
    <property type="project" value="InterPro"/>
</dbReference>
<dbReference type="Proteomes" id="UP000431401">
    <property type="component" value="Unassembled WGS sequence"/>
</dbReference>
<organism evidence="5 6">
    <name type="scientific">Nocardia aurantia</name>
    <dbReference type="NCBI Taxonomy" id="2585199"/>
    <lineage>
        <taxon>Bacteria</taxon>
        <taxon>Bacillati</taxon>
        <taxon>Actinomycetota</taxon>
        <taxon>Actinomycetes</taxon>
        <taxon>Mycobacteriales</taxon>
        <taxon>Nocardiaceae</taxon>
        <taxon>Nocardia</taxon>
    </lineage>
</organism>
<evidence type="ECO:0000256" key="1">
    <source>
        <dbReference type="ARBA" id="ARBA00023015"/>
    </source>
</evidence>
<dbReference type="Pfam" id="PF12802">
    <property type="entry name" value="MarR_2"/>
    <property type="match status" value="1"/>
</dbReference>
<accession>A0A7K0DLX5</accession>
<dbReference type="OrthoDB" id="122135at2"/>
<dbReference type="InterPro" id="IPR023187">
    <property type="entry name" value="Tscrpt_reg_MarR-type_CS"/>
</dbReference>
<keyword evidence="3" id="KW-0804">Transcription</keyword>
<keyword evidence="2" id="KW-0238">DNA-binding</keyword>
<dbReference type="GO" id="GO:0003677">
    <property type="term" value="F:DNA binding"/>
    <property type="evidence" value="ECO:0007669"/>
    <property type="project" value="UniProtKB-KW"/>
</dbReference>